<dbReference type="Proteomes" id="UP000015350">
    <property type="component" value="Unassembled WGS sequence"/>
</dbReference>
<dbReference type="STRING" id="1316936.K678_15224"/>
<dbReference type="AlphaFoldDB" id="S9S9B3"/>
<proteinExistence type="predicted"/>
<accession>S9S9B3</accession>
<gene>
    <name evidence="1" type="ORF">K678_15224</name>
</gene>
<evidence type="ECO:0000313" key="1">
    <source>
        <dbReference type="EMBL" id="EPY00618.1"/>
    </source>
</evidence>
<evidence type="ECO:0000313" key="2">
    <source>
        <dbReference type="Proteomes" id="UP000015350"/>
    </source>
</evidence>
<dbReference type="EMBL" id="AQPH01000079">
    <property type="protein sequence ID" value="EPY00618.1"/>
    <property type="molecule type" value="Genomic_DNA"/>
</dbReference>
<name>S9S9B3_MAGFU</name>
<comment type="caution">
    <text evidence="1">The sequence shown here is derived from an EMBL/GenBank/DDBJ whole genome shotgun (WGS) entry which is preliminary data.</text>
</comment>
<protein>
    <submittedName>
        <fullName evidence="1">Uncharacterized protein</fullName>
    </submittedName>
</protein>
<sequence>MTSRVTLPRGERDTTPELRRLAAEGRLPWHVADVLYRERVRTAGCAARMGRRWLRLVPGLGPIGLARLEAVLHDLDLSLAT</sequence>
<reference evidence="1 2" key="1">
    <citation type="submission" date="2013-04" db="EMBL/GenBank/DDBJ databases">
        <authorList>
            <person name="Kuznetsov B."/>
            <person name="Ivanovsky R."/>
        </authorList>
    </citation>
    <scope>NUCLEOTIDE SEQUENCE [LARGE SCALE GENOMIC DNA]</scope>
    <source>
        <strain evidence="1 2">MGU-K5</strain>
    </source>
</reference>
<organism evidence="1 2">
    <name type="scientific">Magnetospirillum fulvum MGU-K5</name>
    <dbReference type="NCBI Taxonomy" id="1316936"/>
    <lineage>
        <taxon>Bacteria</taxon>
        <taxon>Pseudomonadati</taxon>
        <taxon>Pseudomonadota</taxon>
        <taxon>Alphaproteobacteria</taxon>
        <taxon>Rhodospirillales</taxon>
        <taxon>Rhodospirillaceae</taxon>
        <taxon>Magnetospirillum</taxon>
    </lineage>
</organism>
<dbReference type="RefSeq" id="WP_021133332.1">
    <property type="nucleotide sequence ID" value="NZ_AQPH01000079.1"/>
</dbReference>